<dbReference type="Proteomes" id="UP000294543">
    <property type="component" value="Unassembled WGS sequence"/>
</dbReference>
<accession>A0A4R4WKB9</accession>
<keyword evidence="2" id="KW-1185">Reference proteome</keyword>
<reference evidence="1 2" key="1">
    <citation type="submission" date="2019-03" db="EMBL/GenBank/DDBJ databases">
        <title>Draft genome sequences of novel Actinobacteria.</title>
        <authorList>
            <person name="Sahin N."/>
            <person name="Ay H."/>
            <person name="Saygin H."/>
        </authorList>
    </citation>
    <scope>NUCLEOTIDE SEQUENCE [LARGE SCALE GENOMIC DNA]</scope>
    <source>
        <strain evidence="1 2">KC712</strain>
    </source>
</reference>
<evidence type="ECO:0000313" key="2">
    <source>
        <dbReference type="Proteomes" id="UP000294543"/>
    </source>
</evidence>
<gene>
    <name evidence="1" type="ORF">E1294_38525</name>
</gene>
<dbReference type="RefSeq" id="WP_132515918.1">
    <property type="nucleotide sequence ID" value="NZ_SMKP01000155.1"/>
</dbReference>
<sequence length="129" mass="14403">MVHVRLAAALAAGVVAVPLIALPARAEASLKWLCTTNVVGTLCGTRDGDRLKVKYYPVSGQDGAGIFSIRTGKSNYKYKYSKPRYVKVGELTKFTWRHKCNTYFKVYWHSNKGTNSEDLSTAQFKCSKF</sequence>
<dbReference type="EMBL" id="SMKP01000155">
    <property type="protein sequence ID" value="TDD14130.1"/>
    <property type="molecule type" value="Genomic_DNA"/>
</dbReference>
<protein>
    <submittedName>
        <fullName evidence="1">Uncharacterized protein</fullName>
    </submittedName>
</protein>
<comment type="caution">
    <text evidence="1">The sequence shown here is derived from an EMBL/GenBank/DDBJ whole genome shotgun (WGS) entry which is preliminary data.</text>
</comment>
<proteinExistence type="predicted"/>
<name>A0A4R4WKB9_9ACTN</name>
<organism evidence="1 2">
    <name type="scientific">Nonomuraea diastatica</name>
    <dbReference type="NCBI Taxonomy" id="1848329"/>
    <lineage>
        <taxon>Bacteria</taxon>
        <taxon>Bacillati</taxon>
        <taxon>Actinomycetota</taxon>
        <taxon>Actinomycetes</taxon>
        <taxon>Streptosporangiales</taxon>
        <taxon>Streptosporangiaceae</taxon>
        <taxon>Nonomuraea</taxon>
    </lineage>
</organism>
<evidence type="ECO:0000313" key="1">
    <source>
        <dbReference type="EMBL" id="TDD14130.1"/>
    </source>
</evidence>
<dbReference type="AlphaFoldDB" id="A0A4R4WKB9"/>